<dbReference type="InterPro" id="IPR038628">
    <property type="entry name" value="XkdM-like_sf"/>
</dbReference>
<organism evidence="1 2">
    <name type="scientific">Anaerotruncus colihominis</name>
    <dbReference type="NCBI Taxonomy" id="169435"/>
    <lineage>
        <taxon>Bacteria</taxon>
        <taxon>Bacillati</taxon>
        <taxon>Bacillota</taxon>
        <taxon>Clostridia</taxon>
        <taxon>Eubacteriales</taxon>
        <taxon>Oscillospiraceae</taxon>
        <taxon>Anaerotruncus</taxon>
    </lineage>
</organism>
<sequence>MAINNIRMRGKDAIQAAMAECYVTIGSDRYNFMQALNLEAKIERTKTEVPILGRPGKGNKTTGWKGIGSATFHFNTSIFRKIAKHYKETGEDIYFDIQISNEDPTSAAGKQTVVLTDCNFDSIILAKFDADGEYLDETFDFTFDDFSMPEEFKILDGMMA</sequence>
<protein>
    <recommendedName>
        <fullName evidence="3">Phage-like element PBSX protein xkdM</fullName>
    </recommendedName>
</protein>
<dbReference type="Pfam" id="PF09393">
    <property type="entry name" value="DUF2001"/>
    <property type="match status" value="1"/>
</dbReference>
<evidence type="ECO:0000313" key="2">
    <source>
        <dbReference type="Proteomes" id="UP000446866"/>
    </source>
</evidence>
<dbReference type="Gene3D" id="2.30.110.40">
    <property type="entry name" value="Phage tail tube protein"/>
    <property type="match status" value="1"/>
</dbReference>
<dbReference type="EMBL" id="QXWK01000020">
    <property type="protein sequence ID" value="NBH62173.1"/>
    <property type="molecule type" value="Genomic_DNA"/>
</dbReference>
<proteinExistence type="predicted"/>
<reference evidence="1 2" key="1">
    <citation type="submission" date="2018-08" db="EMBL/GenBank/DDBJ databases">
        <title>Murine metabolic-syndrome-specific gut microbial biobank.</title>
        <authorList>
            <person name="Liu C."/>
        </authorList>
    </citation>
    <scope>NUCLEOTIDE SEQUENCE [LARGE SCALE GENOMIC DNA]</scope>
    <source>
        <strain evidence="1 2">28</strain>
    </source>
</reference>
<gene>
    <name evidence="1" type="ORF">D0435_10965</name>
</gene>
<evidence type="ECO:0008006" key="3">
    <source>
        <dbReference type="Google" id="ProtNLM"/>
    </source>
</evidence>
<dbReference type="RefSeq" id="WP_160202459.1">
    <property type="nucleotide sequence ID" value="NZ_QXWK01000020.1"/>
</dbReference>
<dbReference type="AlphaFoldDB" id="A0A845QN73"/>
<dbReference type="InterPro" id="IPR018989">
    <property type="entry name" value="DUF2001"/>
</dbReference>
<evidence type="ECO:0000313" key="1">
    <source>
        <dbReference type="EMBL" id="NBH62173.1"/>
    </source>
</evidence>
<keyword evidence="2" id="KW-1185">Reference proteome</keyword>
<dbReference type="Proteomes" id="UP000446866">
    <property type="component" value="Unassembled WGS sequence"/>
</dbReference>
<dbReference type="SUPFAM" id="SSF69279">
    <property type="entry name" value="Phage tail proteins"/>
    <property type="match status" value="1"/>
</dbReference>
<comment type="caution">
    <text evidence="1">The sequence shown here is derived from an EMBL/GenBank/DDBJ whole genome shotgun (WGS) entry which is preliminary data.</text>
</comment>
<accession>A0A845QN73</accession>
<name>A0A845QN73_9FIRM</name>